<reference evidence="1" key="1">
    <citation type="submission" date="2019-11" db="EMBL/GenBank/DDBJ databases">
        <authorList>
            <person name="Feng L."/>
        </authorList>
    </citation>
    <scope>NUCLEOTIDE SEQUENCE</scope>
    <source>
        <strain evidence="1">CnexileLFYP112</strain>
    </source>
</reference>
<gene>
    <name evidence="1" type="ORF">CNLFYP112_00001</name>
</gene>
<accession>A0A6N2R730</accession>
<sequence length="682" mass="78111">MGKILSLREAINLIWETVEIGREMESGCPYLFIVGAGISAPEILTANGIIDQCKKKVEQLCQGDEEKLQRICDTAERLGENSAKYYSYWFEQAYKNKIHRQQYLKSIMNNSRISMSNLLLAQILNIKTIATTAITPNFDNHLLKSLNLLGNYDVFSANNMLDNIALNANSKTVQIMHVHGTYEFYDCCNLESEIAKIAQGQGIKTTAGTIEEFLKTKSPIVIGYSGWEDDVIMSKLKERLEYAALPYKLIWFCYSGKDYEKLPEWLKENEEVVFVLPEKKMDMRSEIENRIDDKAEDIALPAEDVLSALIARFGFKSPNLFSNPIQYYIDLIDGFLPEKIEIFPTKSWKRRLDYVEEHLGDIEKNIILLDESAARKDIVGTTSILKKMDYMFIPTDDLEHILSGVIMPMVPSQNRIEDMSDQLAFLDVVLNLLTAKKKDISEEEMAKYLKKIMGAMPYPGKDFGKEKLIHVFDKMLGIASLEEQRLFLLGAKSELVDGEEQKNLLNEVVTSGSRELGNEKIARLVLNAVYWQIKLQGTLTEEHKNLLCTIRAMYAENEKILEYFYAILIEIYEEKADGGFAIEDVISQIREKNLPSHLLIRVYRIQADEETDTGNRIKIASETVQEYDMEEIQNCRGCLDYAHLVITVVCERLKLKEHVDRKYIEYAIQLCEKEGGCPLIVI</sequence>
<dbReference type="AlphaFoldDB" id="A0A6N2R730"/>
<proteinExistence type="predicted"/>
<organism evidence="1">
    <name type="scientific">[Clostridium] nexile</name>
    <dbReference type="NCBI Taxonomy" id="29361"/>
    <lineage>
        <taxon>Bacteria</taxon>
        <taxon>Bacillati</taxon>
        <taxon>Bacillota</taxon>
        <taxon>Clostridia</taxon>
        <taxon>Lachnospirales</taxon>
        <taxon>Lachnospiraceae</taxon>
        <taxon>Tyzzerella</taxon>
    </lineage>
</organism>
<evidence type="ECO:0008006" key="2">
    <source>
        <dbReference type="Google" id="ProtNLM"/>
    </source>
</evidence>
<name>A0A6N2R730_9FIRM</name>
<evidence type="ECO:0000313" key="1">
    <source>
        <dbReference type="EMBL" id="VYS76348.1"/>
    </source>
</evidence>
<dbReference type="EMBL" id="CACRTG010000001">
    <property type="protein sequence ID" value="VYS76348.1"/>
    <property type="molecule type" value="Genomic_DNA"/>
</dbReference>
<protein>
    <recommendedName>
        <fullName evidence="2">SIR2-like domain-containing protein</fullName>
    </recommendedName>
</protein>
<dbReference type="Pfam" id="PF13289">
    <property type="entry name" value="SIR2_2"/>
    <property type="match status" value="1"/>
</dbReference>